<evidence type="ECO:0000313" key="3">
    <source>
        <dbReference type="Proteomes" id="UP000030671"/>
    </source>
</evidence>
<accession>W4K9N4</accession>
<dbReference type="KEGG" id="hir:HETIRDRAFT_450386"/>
<dbReference type="GeneID" id="20676041"/>
<feature type="compositionally biased region" description="Low complexity" evidence="1">
    <location>
        <begin position="129"/>
        <end position="145"/>
    </location>
</feature>
<dbReference type="EMBL" id="KI925457">
    <property type="protein sequence ID" value="ETW82552.1"/>
    <property type="molecule type" value="Genomic_DNA"/>
</dbReference>
<feature type="compositionally biased region" description="Basic and acidic residues" evidence="1">
    <location>
        <begin position="74"/>
        <end position="84"/>
    </location>
</feature>
<proteinExistence type="predicted"/>
<evidence type="ECO:0000313" key="2">
    <source>
        <dbReference type="EMBL" id="ETW82552.1"/>
    </source>
</evidence>
<dbReference type="Proteomes" id="UP000030671">
    <property type="component" value="Unassembled WGS sequence"/>
</dbReference>
<evidence type="ECO:0000256" key="1">
    <source>
        <dbReference type="SAM" id="MobiDB-lite"/>
    </source>
</evidence>
<feature type="compositionally biased region" description="Basic and acidic residues" evidence="1">
    <location>
        <begin position="1"/>
        <end position="10"/>
    </location>
</feature>
<feature type="compositionally biased region" description="Polar residues" evidence="1">
    <location>
        <begin position="407"/>
        <end position="416"/>
    </location>
</feature>
<feature type="compositionally biased region" description="Basic and acidic residues" evidence="1">
    <location>
        <begin position="21"/>
        <end position="30"/>
    </location>
</feature>
<dbReference type="InParanoid" id="W4K9N4"/>
<sequence>MVIRNRDQRRPTHKRAQTLLIRDRRTRSADAPRQGQGMGPPLARPREANQLVWLPVATGTVECAVVRSTLDARGHRADNEETHAKRLWRRPPPPHSPGSHAPRAARATDGNEQCKGARGLPRVHHLGVAKSGGAERASAEGAASAVNTEDTPARAPPSPAAAALYDNFTARSTHIDIPLARPAASPEPPIFALRGANQGANQAAARVVMQIGVVAARGSGTGARACEHVTRLDVRFAARSGGGGRRAAGVVRPRVKGSRESLDDACWQADLRPRPRVKGVRESLDNACWQADLLPRPRVKGARESLDDACWQADLRPRPRVKGARESLDDACWQADLKRCHLYISESASPPSPESAGTPGLPRSRCASTPKFRRARARVPECYPFILKHNIRTHVRPYTQACTQQQHFHTYHSSTQHGDRRSPRLDASTPRRLDKTLNAVRHERRAGQGPPNDDSTTPHHPTSIHPKR</sequence>
<feature type="region of interest" description="Disordered" evidence="1">
    <location>
        <begin position="1"/>
        <end position="44"/>
    </location>
</feature>
<name>W4K9N4_HETIT</name>
<feature type="region of interest" description="Disordered" evidence="1">
    <location>
        <begin position="407"/>
        <end position="468"/>
    </location>
</feature>
<gene>
    <name evidence="2" type="ORF">HETIRDRAFT_450386</name>
</gene>
<dbReference type="HOGENOM" id="CLU_584014_0_0_1"/>
<feature type="region of interest" description="Disordered" evidence="1">
    <location>
        <begin position="344"/>
        <end position="372"/>
    </location>
</feature>
<protein>
    <submittedName>
        <fullName evidence="2">Uncharacterized protein</fullName>
    </submittedName>
</protein>
<feature type="compositionally biased region" description="Basic and acidic residues" evidence="1">
    <location>
        <begin position="417"/>
        <end position="435"/>
    </location>
</feature>
<organism evidence="2 3">
    <name type="scientific">Heterobasidion irregulare (strain TC 32-1)</name>
    <dbReference type="NCBI Taxonomy" id="747525"/>
    <lineage>
        <taxon>Eukaryota</taxon>
        <taxon>Fungi</taxon>
        <taxon>Dikarya</taxon>
        <taxon>Basidiomycota</taxon>
        <taxon>Agaricomycotina</taxon>
        <taxon>Agaricomycetes</taxon>
        <taxon>Russulales</taxon>
        <taxon>Bondarzewiaceae</taxon>
        <taxon>Heterobasidion</taxon>
        <taxon>Heterobasidion annosum species complex</taxon>
    </lineage>
</organism>
<dbReference type="RefSeq" id="XP_009544907.1">
    <property type="nucleotide sequence ID" value="XM_009546612.1"/>
</dbReference>
<reference evidence="2 3" key="1">
    <citation type="journal article" date="2012" name="New Phytol.">
        <title>Insight into trade-off between wood decay and parasitism from the genome of a fungal forest pathogen.</title>
        <authorList>
            <person name="Olson A."/>
            <person name="Aerts A."/>
            <person name="Asiegbu F."/>
            <person name="Belbahri L."/>
            <person name="Bouzid O."/>
            <person name="Broberg A."/>
            <person name="Canback B."/>
            <person name="Coutinho P.M."/>
            <person name="Cullen D."/>
            <person name="Dalman K."/>
            <person name="Deflorio G."/>
            <person name="van Diepen L.T."/>
            <person name="Dunand C."/>
            <person name="Duplessis S."/>
            <person name="Durling M."/>
            <person name="Gonthier P."/>
            <person name="Grimwood J."/>
            <person name="Fossdal C.G."/>
            <person name="Hansson D."/>
            <person name="Henrissat B."/>
            <person name="Hietala A."/>
            <person name="Himmelstrand K."/>
            <person name="Hoffmeister D."/>
            <person name="Hogberg N."/>
            <person name="James T.Y."/>
            <person name="Karlsson M."/>
            <person name="Kohler A."/>
            <person name="Kues U."/>
            <person name="Lee Y.H."/>
            <person name="Lin Y.C."/>
            <person name="Lind M."/>
            <person name="Lindquist E."/>
            <person name="Lombard V."/>
            <person name="Lucas S."/>
            <person name="Lunden K."/>
            <person name="Morin E."/>
            <person name="Murat C."/>
            <person name="Park J."/>
            <person name="Raffaello T."/>
            <person name="Rouze P."/>
            <person name="Salamov A."/>
            <person name="Schmutz J."/>
            <person name="Solheim H."/>
            <person name="Stahlberg J."/>
            <person name="Velez H."/>
            <person name="de Vries R.P."/>
            <person name="Wiebenga A."/>
            <person name="Woodward S."/>
            <person name="Yakovlev I."/>
            <person name="Garbelotto M."/>
            <person name="Martin F."/>
            <person name="Grigoriev I.V."/>
            <person name="Stenlid J."/>
        </authorList>
    </citation>
    <scope>NUCLEOTIDE SEQUENCE [LARGE SCALE GENOMIC DNA]</scope>
    <source>
        <strain evidence="2 3">TC 32-1</strain>
    </source>
</reference>
<dbReference type="AlphaFoldDB" id="W4K9N4"/>
<feature type="region of interest" description="Disordered" evidence="1">
    <location>
        <begin position="74"/>
        <end position="159"/>
    </location>
</feature>
<keyword evidence="3" id="KW-1185">Reference proteome</keyword>